<dbReference type="GO" id="GO:0005615">
    <property type="term" value="C:extracellular space"/>
    <property type="evidence" value="ECO:0007669"/>
    <property type="project" value="TreeGrafter"/>
</dbReference>
<dbReference type="InterPro" id="IPR051077">
    <property type="entry name" value="Ca-dependent_lectin"/>
</dbReference>
<name>A0A8S3UJU0_MYTED</name>
<evidence type="ECO:0000313" key="1">
    <source>
        <dbReference type="EMBL" id="CAG2245562.1"/>
    </source>
</evidence>
<accession>A0A8S3UJU0</accession>
<dbReference type="OrthoDB" id="6086925at2759"/>
<dbReference type="Proteomes" id="UP000683360">
    <property type="component" value="Unassembled WGS sequence"/>
</dbReference>
<sequence length="225" mass="25983">MGTFKRYKCLYNSVCVISGQVGGNGYRNKGGGSNYLCLPNDPKNGLHQSYSNDQIYGSKYELSSSMKPSGWSESMNHNEVPRVVCYQKRRYQVPKFWINTTRITYLSRITYIYIEDNMLDITEEDNIKTCYKGLNSEYNGYMMSERVNHYRRDYACVNIDAEPLDSKNASEKSALFYSIRTKCGSNMDIEALGEASEDESQKKELKLRRRGLHTNALIVLSRQNW</sequence>
<dbReference type="PANTHER" id="PTHR24024">
    <property type="entry name" value="PULMONARY SURFACTANT-ASSOCIATED PROTEIN A"/>
    <property type="match status" value="1"/>
</dbReference>
<proteinExistence type="predicted"/>
<evidence type="ECO:0000313" key="2">
    <source>
        <dbReference type="Proteomes" id="UP000683360"/>
    </source>
</evidence>
<dbReference type="PANTHER" id="PTHR24024:SF18">
    <property type="entry name" value="SHORT-CHAIN COLLAGEN C4-LIKE"/>
    <property type="match status" value="1"/>
</dbReference>
<gene>
    <name evidence="1" type="ORF">MEDL_57568</name>
</gene>
<reference evidence="1" key="1">
    <citation type="submission" date="2021-03" db="EMBL/GenBank/DDBJ databases">
        <authorList>
            <person name="Bekaert M."/>
        </authorList>
    </citation>
    <scope>NUCLEOTIDE SEQUENCE</scope>
</reference>
<organism evidence="1 2">
    <name type="scientific">Mytilus edulis</name>
    <name type="common">Blue mussel</name>
    <dbReference type="NCBI Taxonomy" id="6550"/>
    <lineage>
        <taxon>Eukaryota</taxon>
        <taxon>Metazoa</taxon>
        <taxon>Spiralia</taxon>
        <taxon>Lophotrochozoa</taxon>
        <taxon>Mollusca</taxon>
        <taxon>Bivalvia</taxon>
        <taxon>Autobranchia</taxon>
        <taxon>Pteriomorphia</taxon>
        <taxon>Mytilida</taxon>
        <taxon>Mytiloidea</taxon>
        <taxon>Mytilidae</taxon>
        <taxon>Mytilinae</taxon>
        <taxon>Mytilus</taxon>
    </lineage>
</organism>
<keyword evidence="2" id="KW-1185">Reference proteome</keyword>
<comment type="caution">
    <text evidence="1">The sequence shown here is derived from an EMBL/GenBank/DDBJ whole genome shotgun (WGS) entry which is preliminary data.</text>
</comment>
<dbReference type="EMBL" id="CAJPWZ010002778">
    <property type="protein sequence ID" value="CAG2245562.1"/>
    <property type="molecule type" value="Genomic_DNA"/>
</dbReference>
<protein>
    <submittedName>
        <fullName evidence="1">Uncharacterized protein</fullName>
    </submittedName>
</protein>
<dbReference type="AlphaFoldDB" id="A0A8S3UJU0"/>